<feature type="compositionally biased region" description="Acidic residues" evidence="1">
    <location>
        <begin position="228"/>
        <end position="260"/>
    </location>
</feature>
<feature type="compositionally biased region" description="Basic and acidic residues" evidence="1">
    <location>
        <begin position="274"/>
        <end position="293"/>
    </location>
</feature>
<feature type="compositionally biased region" description="Basic residues" evidence="1">
    <location>
        <begin position="327"/>
        <end position="341"/>
    </location>
</feature>
<feature type="compositionally biased region" description="Low complexity" evidence="1">
    <location>
        <begin position="151"/>
        <end position="161"/>
    </location>
</feature>
<feature type="region of interest" description="Disordered" evidence="1">
    <location>
        <begin position="120"/>
        <end position="358"/>
    </location>
</feature>
<organism evidence="2 3">
    <name type="scientific">Thalassiosira oceanica</name>
    <name type="common">Marine diatom</name>
    <dbReference type="NCBI Taxonomy" id="159749"/>
    <lineage>
        <taxon>Eukaryota</taxon>
        <taxon>Sar</taxon>
        <taxon>Stramenopiles</taxon>
        <taxon>Ochrophyta</taxon>
        <taxon>Bacillariophyta</taxon>
        <taxon>Coscinodiscophyceae</taxon>
        <taxon>Thalassiosirophycidae</taxon>
        <taxon>Thalassiosirales</taxon>
        <taxon>Thalassiosiraceae</taxon>
        <taxon>Thalassiosira</taxon>
    </lineage>
</organism>
<evidence type="ECO:0000256" key="1">
    <source>
        <dbReference type="SAM" id="MobiDB-lite"/>
    </source>
</evidence>
<feature type="compositionally biased region" description="Low complexity" evidence="1">
    <location>
        <begin position="43"/>
        <end position="56"/>
    </location>
</feature>
<comment type="caution">
    <text evidence="2">The sequence shown here is derived from an EMBL/GenBank/DDBJ whole genome shotgun (WGS) entry which is preliminary data.</text>
</comment>
<proteinExistence type="predicted"/>
<gene>
    <name evidence="2" type="ORF">THAOC_07555</name>
</gene>
<evidence type="ECO:0000313" key="3">
    <source>
        <dbReference type="Proteomes" id="UP000266841"/>
    </source>
</evidence>
<feature type="compositionally biased region" description="Gly residues" evidence="1">
    <location>
        <begin position="198"/>
        <end position="208"/>
    </location>
</feature>
<keyword evidence="3" id="KW-1185">Reference proteome</keyword>
<sequence>SRAAANSPAVWYTMRPGMQQQSMNSFDGSGPREGGRSRYSTQSMGSRSAYSSSGSSPQVQDASKGERMTRIWEDYESVGMNRPSSIRDIGDKVYAESKLGSIAGNVQTRLKPIERFVYEEEGDPSLTMPYNSGYEEYERSSFRGSNGDFDTGQTQQQTYGYESGDNYSGYQGRPLRQRLEPDDDFYYENPRPTRRPAGGRGSSRGGMSGRRSPMNRGSGGRSRAYSDEYYEDEYEDQGDYYQEEEGYYEDDDYYEDDGYYDDQPRRPMRQQHQTWEDHDGHDGRRATERHHISPEAARPTSNLAIAAGPASPDLHGRGDSTSDAAIRRRTAVSSRGRRRPGPRAPLLREEPRAESERVTLLPAVEAPLFRREGSRVE</sequence>
<feature type="compositionally biased region" description="Basic and acidic residues" evidence="1">
    <location>
        <begin position="346"/>
        <end position="357"/>
    </location>
</feature>
<name>K0T1I0_THAOC</name>
<accession>K0T1I0</accession>
<reference evidence="2 3" key="1">
    <citation type="journal article" date="2012" name="Genome Biol.">
        <title>Genome and low-iron response of an oceanic diatom adapted to chronic iron limitation.</title>
        <authorList>
            <person name="Lommer M."/>
            <person name="Specht M."/>
            <person name="Roy A.S."/>
            <person name="Kraemer L."/>
            <person name="Andreson R."/>
            <person name="Gutowska M.A."/>
            <person name="Wolf J."/>
            <person name="Bergner S.V."/>
            <person name="Schilhabel M.B."/>
            <person name="Klostermeier U.C."/>
            <person name="Beiko R.G."/>
            <person name="Rosenstiel P."/>
            <person name="Hippler M."/>
            <person name="Laroche J."/>
        </authorList>
    </citation>
    <scope>NUCLEOTIDE SEQUENCE [LARGE SCALE GENOMIC DNA]</scope>
    <source>
        <strain evidence="2 3">CCMP1005</strain>
    </source>
</reference>
<evidence type="ECO:0000313" key="2">
    <source>
        <dbReference type="EMBL" id="EJK71039.1"/>
    </source>
</evidence>
<feature type="region of interest" description="Disordered" evidence="1">
    <location>
        <begin position="1"/>
        <end position="68"/>
    </location>
</feature>
<feature type="non-terminal residue" evidence="2">
    <location>
        <position position="1"/>
    </location>
</feature>
<dbReference type="EMBL" id="AGNL01007723">
    <property type="protein sequence ID" value="EJK71039.1"/>
    <property type="molecule type" value="Genomic_DNA"/>
</dbReference>
<protein>
    <submittedName>
        <fullName evidence="2">Uncharacterized protein</fullName>
    </submittedName>
</protein>
<dbReference type="Proteomes" id="UP000266841">
    <property type="component" value="Unassembled WGS sequence"/>
</dbReference>
<dbReference type="AlphaFoldDB" id="K0T1I0"/>
<feature type="compositionally biased region" description="Polar residues" evidence="1">
    <location>
        <begin position="18"/>
        <end position="27"/>
    </location>
</feature>